<organism evidence="1 2">
    <name type="scientific">Peptacetobacter hiranonis (strain DSM 13275 / JCM 10541 / KCTC 15199 / TO-931)</name>
    <name type="common">Clostridium hiranonis</name>
    <dbReference type="NCBI Taxonomy" id="500633"/>
    <lineage>
        <taxon>Bacteria</taxon>
        <taxon>Bacillati</taxon>
        <taxon>Bacillota</taxon>
        <taxon>Clostridia</taxon>
        <taxon>Peptostreptococcales</taxon>
        <taxon>Peptostreptococcaceae</taxon>
        <taxon>Peptacetobacter</taxon>
    </lineage>
</organism>
<reference evidence="1 2" key="2">
    <citation type="submission" date="2008-10" db="EMBL/GenBank/DDBJ databases">
        <title>Draft genome sequence of Clostridium hiranonis (DSM 13275).</title>
        <authorList>
            <person name="Sudarsanam P."/>
            <person name="Ley R."/>
            <person name="Guruge J."/>
            <person name="Turnbaugh P.J."/>
            <person name="Mahowald M."/>
            <person name="Liep D."/>
            <person name="Gordon J."/>
        </authorList>
    </citation>
    <scope>NUCLEOTIDE SEQUENCE [LARGE SCALE GENOMIC DNA]</scope>
    <source>
        <strain evidence="1 2">DSM 13275</strain>
    </source>
</reference>
<reference evidence="1 2" key="1">
    <citation type="submission" date="2008-09" db="EMBL/GenBank/DDBJ databases">
        <authorList>
            <person name="Fulton L."/>
            <person name="Clifton S."/>
            <person name="Fulton B."/>
            <person name="Xu J."/>
            <person name="Minx P."/>
            <person name="Pepin K.H."/>
            <person name="Johnson M."/>
            <person name="Thiruvilangam P."/>
            <person name="Bhonagiri V."/>
            <person name="Nash W.E."/>
            <person name="Mardis E.R."/>
            <person name="Wilson R.K."/>
        </authorList>
    </citation>
    <scope>NUCLEOTIDE SEQUENCE [LARGE SCALE GENOMIC DNA]</scope>
    <source>
        <strain evidence="1 2">DSM 13275</strain>
    </source>
</reference>
<evidence type="ECO:0000313" key="2">
    <source>
        <dbReference type="Proteomes" id="UP000003178"/>
    </source>
</evidence>
<dbReference type="EMBL" id="ABWP01000011">
    <property type="protein sequence ID" value="EEA86007.1"/>
    <property type="molecule type" value="Genomic_DNA"/>
</dbReference>
<dbReference type="STRING" id="500633.CLOHIR_00345"/>
<dbReference type="Proteomes" id="UP000003178">
    <property type="component" value="Unassembled WGS sequence"/>
</dbReference>
<protein>
    <submittedName>
        <fullName evidence="1">Toxin-antitoxin system, antitoxin component, Xre family</fullName>
    </submittedName>
</protein>
<gene>
    <name evidence="1" type="ORF">CLOHIR_00345</name>
</gene>
<dbReference type="OrthoDB" id="1685177at2"/>
<dbReference type="eggNOG" id="COG1813">
    <property type="taxonomic scope" value="Bacteria"/>
</dbReference>
<evidence type="ECO:0000313" key="1">
    <source>
        <dbReference type="EMBL" id="EEA86007.1"/>
    </source>
</evidence>
<dbReference type="HOGENOM" id="CLU_120937_1_0_9"/>
<dbReference type="AlphaFoldDB" id="B6FWU6"/>
<keyword evidence="2" id="KW-1185">Reference proteome</keyword>
<accession>B6FWU6</accession>
<name>B6FWU6_PEPHT</name>
<comment type="caution">
    <text evidence="1">The sequence shown here is derived from an EMBL/GenBank/DDBJ whole genome shotgun (WGS) entry which is preliminary data.</text>
</comment>
<proteinExistence type="predicted"/>
<dbReference type="RefSeq" id="WP_006439267.1">
    <property type="nucleotide sequence ID" value="NZ_DS995355.1"/>
</dbReference>
<sequence>MSKVATVGNNIYYKARISAIDKNKFFSNREDAALLTSINKCRIFNIESDKTDAHPEEVIKMAEVYEAPYLINHYCNNVCPIGKKFGCSFNLESDSDMYKASIMLMGSLSQANNAKDVLLKILEDGQITDDEIEVADQAITTLTKLMKDVVNLKIALEKIKR</sequence>